<evidence type="ECO:0000256" key="7">
    <source>
        <dbReference type="ARBA" id="ARBA00023291"/>
    </source>
</evidence>
<keyword evidence="6" id="KW-0411">Iron-sulfur</keyword>
<evidence type="ECO:0000256" key="1">
    <source>
        <dbReference type="ARBA" id="ARBA00001927"/>
    </source>
</evidence>
<dbReference type="OrthoDB" id="3215519at2"/>
<keyword evidence="7" id="KW-0003">3Fe-4S</keyword>
<dbReference type="eggNOG" id="COG1141">
    <property type="taxonomic scope" value="Bacteria"/>
</dbReference>
<protein>
    <submittedName>
        <fullName evidence="8">Ferredoxin</fullName>
    </submittedName>
</protein>
<dbReference type="InterPro" id="IPR051269">
    <property type="entry name" value="Fe-S_cluster_ET"/>
</dbReference>
<evidence type="ECO:0000256" key="5">
    <source>
        <dbReference type="ARBA" id="ARBA00023004"/>
    </source>
</evidence>
<comment type="cofactor">
    <cofactor evidence="1">
        <name>[3Fe-4S] cluster</name>
        <dbReference type="ChEBI" id="CHEBI:21137"/>
    </cofactor>
</comment>
<evidence type="ECO:0000256" key="6">
    <source>
        <dbReference type="ARBA" id="ARBA00023014"/>
    </source>
</evidence>
<dbReference type="EMBL" id="AFVW02000002">
    <property type="protein sequence ID" value="EJO89501.1"/>
    <property type="molecule type" value="Genomic_DNA"/>
</dbReference>
<organism evidence="8 9">
    <name type="scientific">Mycobacterium colombiense CECT 3035</name>
    <dbReference type="NCBI Taxonomy" id="1041522"/>
    <lineage>
        <taxon>Bacteria</taxon>
        <taxon>Bacillati</taxon>
        <taxon>Actinomycetota</taxon>
        <taxon>Actinomycetes</taxon>
        <taxon>Mycobacteriales</taxon>
        <taxon>Mycobacteriaceae</taxon>
        <taxon>Mycobacterium</taxon>
        <taxon>Mycobacterium avium complex (MAC)</taxon>
    </lineage>
</organism>
<evidence type="ECO:0000256" key="3">
    <source>
        <dbReference type="ARBA" id="ARBA00022723"/>
    </source>
</evidence>
<dbReference type="AlphaFoldDB" id="J5ECN3"/>
<dbReference type="RefSeq" id="WP_007770014.1">
    <property type="nucleotide sequence ID" value="NZ_AFVW02000002.1"/>
</dbReference>
<evidence type="ECO:0000313" key="9">
    <source>
        <dbReference type="Proteomes" id="UP000006455"/>
    </source>
</evidence>
<dbReference type="GeneID" id="31526400"/>
<name>J5ECN3_9MYCO</name>
<dbReference type="GO" id="GO:0051538">
    <property type="term" value="F:3 iron, 4 sulfur cluster binding"/>
    <property type="evidence" value="ECO:0007669"/>
    <property type="project" value="UniProtKB-KW"/>
</dbReference>
<accession>J5ECN3</accession>
<evidence type="ECO:0000256" key="2">
    <source>
        <dbReference type="ARBA" id="ARBA00022448"/>
    </source>
</evidence>
<dbReference type="Gene3D" id="3.30.70.20">
    <property type="match status" value="1"/>
</dbReference>
<dbReference type="PANTHER" id="PTHR36923:SF3">
    <property type="entry name" value="FERREDOXIN"/>
    <property type="match status" value="1"/>
</dbReference>
<dbReference type="STRING" id="1041522.GCA_002105755_02099"/>
<evidence type="ECO:0000313" key="8">
    <source>
        <dbReference type="EMBL" id="EJO89501.1"/>
    </source>
</evidence>
<keyword evidence="3" id="KW-0479">Metal-binding</keyword>
<reference evidence="8 9" key="1">
    <citation type="journal article" date="2011" name="J. Bacteriol.">
        <title>Genome sequence of the Mycobacterium colombiense type strain, CECT 3035.</title>
        <authorList>
            <person name="Gonzalez-Perez M."/>
            <person name="Murcia M.I."/>
            <person name="Landsman D."/>
            <person name="Jordan I.K."/>
            <person name="Marino-Ramirez L."/>
        </authorList>
    </citation>
    <scope>NUCLEOTIDE SEQUENCE [LARGE SCALE GENOMIC DNA]</scope>
    <source>
        <strain evidence="8 9">CECT 3035</strain>
    </source>
</reference>
<evidence type="ECO:0000256" key="4">
    <source>
        <dbReference type="ARBA" id="ARBA00022982"/>
    </source>
</evidence>
<proteinExistence type="predicted"/>
<dbReference type="Proteomes" id="UP000006455">
    <property type="component" value="Unassembled WGS sequence"/>
</dbReference>
<dbReference type="GO" id="GO:0046872">
    <property type="term" value="F:metal ion binding"/>
    <property type="evidence" value="ECO:0007669"/>
    <property type="project" value="UniProtKB-KW"/>
</dbReference>
<gene>
    <name evidence="8" type="ORF">MCOL_V204910</name>
</gene>
<dbReference type="Pfam" id="PF13459">
    <property type="entry name" value="Fer4_15"/>
    <property type="match status" value="1"/>
</dbReference>
<keyword evidence="5" id="KW-0408">Iron</keyword>
<keyword evidence="4" id="KW-0249">Electron transport</keyword>
<keyword evidence="2" id="KW-0813">Transport</keyword>
<comment type="caution">
    <text evidence="8">The sequence shown here is derived from an EMBL/GenBank/DDBJ whole genome shotgun (WGS) entry which is preliminary data.</text>
</comment>
<dbReference type="SUPFAM" id="SSF54862">
    <property type="entry name" value="4Fe-4S ferredoxins"/>
    <property type="match status" value="1"/>
</dbReference>
<sequence length="65" mass="7139">MKVSVDNSKCMGHAQCYAINPDLFPIDDAGYSNLKPYEVQPDQVQLVREGVAACPERALILEGDD</sequence>
<dbReference type="PANTHER" id="PTHR36923">
    <property type="entry name" value="FERREDOXIN"/>
    <property type="match status" value="1"/>
</dbReference>